<protein>
    <submittedName>
        <fullName evidence="6">Methyl-accepting chemotaxis protein</fullName>
    </submittedName>
</protein>
<dbReference type="PANTHER" id="PTHR32089">
    <property type="entry name" value="METHYL-ACCEPTING CHEMOTAXIS PROTEIN MCPB"/>
    <property type="match status" value="1"/>
</dbReference>
<keyword evidence="7" id="KW-1185">Reference proteome</keyword>
<dbReference type="SUPFAM" id="SSF58104">
    <property type="entry name" value="Methyl-accepting chemotaxis protein (MCP) signaling domain"/>
    <property type="match status" value="1"/>
</dbReference>
<dbReference type="Gene3D" id="6.10.340.10">
    <property type="match status" value="1"/>
</dbReference>
<gene>
    <name evidence="6" type="ORF">HYG85_06495</name>
</gene>
<feature type="transmembrane region" description="Helical" evidence="4">
    <location>
        <begin position="316"/>
        <end position="340"/>
    </location>
</feature>
<accession>A0A8J8SBP9</accession>
<keyword evidence="4" id="KW-1133">Transmembrane helix</keyword>
<dbReference type="GO" id="GO:0007165">
    <property type="term" value="P:signal transduction"/>
    <property type="evidence" value="ECO:0007669"/>
    <property type="project" value="UniProtKB-KW"/>
</dbReference>
<dbReference type="GO" id="GO:0016020">
    <property type="term" value="C:membrane"/>
    <property type="evidence" value="ECO:0007669"/>
    <property type="project" value="InterPro"/>
</dbReference>
<evidence type="ECO:0000256" key="2">
    <source>
        <dbReference type="PROSITE-ProRule" id="PRU00284"/>
    </source>
</evidence>
<evidence type="ECO:0000256" key="4">
    <source>
        <dbReference type="SAM" id="Phobius"/>
    </source>
</evidence>
<dbReference type="Gene3D" id="3.30.450.20">
    <property type="entry name" value="PAS domain"/>
    <property type="match status" value="2"/>
</dbReference>
<dbReference type="Pfam" id="PF00015">
    <property type="entry name" value="MCPsignal"/>
    <property type="match status" value="1"/>
</dbReference>
<dbReference type="PANTHER" id="PTHR32089:SF112">
    <property type="entry name" value="LYSOZYME-LIKE PROTEIN-RELATED"/>
    <property type="match status" value="1"/>
</dbReference>
<evidence type="ECO:0000259" key="5">
    <source>
        <dbReference type="PROSITE" id="PS50111"/>
    </source>
</evidence>
<organism evidence="6 7">
    <name type="scientific">Vallitalea guaymasensis</name>
    <dbReference type="NCBI Taxonomy" id="1185412"/>
    <lineage>
        <taxon>Bacteria</taxon>
        <taxon>Bacillati</taxon>
        <taxon>Bacillota</taxon>
        <taxon>Clostridia</taxon>
        <taxon>Lachnospirales</taxon>
        <taxon>Vallitaleaceae</taxon>
        <taxon>Vallitalea</taxon>
    </lineage>
</organism>
<evidence type="ECO:0000313" key="6">
    <source>
        <dbReference type="EMBL" id="QUH28586.1"/>
    </source>
</evidence>
<dbReference type="PROSITE" id="PS50111">
    <property type="entry name" value="CHEMOTAXIS_TRANSDUC_2"/>
    <property type="match status" value="1"/>
</dbReference>
<evidence type="ECO:0000256" key="1">
    <source>
        <dbReference type="ARBA" id="ARBA00023224"/>
    </source>
</evidence>
<keyword evidence="4" id="KW-0812">Transmembrane</keyword>
<dbReference type="KEGG" id="vgu:HYG85_06495"/>
<dbReference type="AlphaFoldDB" id="A0A8J8SBP9"/>
<proteinExistence type="predicted"/>
<reference evidence="6 7" key="1">
    <citation type="submission" date="2020-07" db="EMBL/GenBank/DDBJ databases">
        <title>Vallitalea guaymasensis genome.</title>
        <authorList>
            <person name="Postec A."/>
        </authorList>
    </citation>
    <scope>NUCLEOTIDE SEQUENCE [LARGE SCALE GENOMIC DNA]</scope>
    <source>
        <strain evidence="6 7">Ra1766G1</strain>
    </source>
</reference>
<keyword evidence="4" id="KW-0472">Membrane</keyword>
<dbReference type="InterPro" id="IPR004089">
    <property type="entry name" value="MCPsignal_dom"/>
</dbReference>
<feature type="transmembrane region" description="Helical" evidence="4">
    <location>
        <begin position="9"/>
        <end position="29"/>
    </location>
</feature>
<sequence length="704" mass="77643">MKSIKSKMVISISLSIVIIMVAIISMVGIKTSNQSLDNAYETTKLKGNLVAKQVEEELEEAMNIVRTLANSLEGTKKTGAIVNRDNVNIMLKSVIAENPDFSGIWTIWEPNSLDNKDEEYKNTKGHDQTGRFVPYWYWSGNQVVNKPCEDYDLTSNDDYYSLAKNSDSEIILEPYEYLIDGEKILMTSLVVPIHYNSKIIGAVGVDVTLDKLQALSEDVDLYDSGYEVILSNTGIYVAHPKTDLVGVNRFDNADHQNDGTKEKFELGEFFTITGESIFNNKESLKQFVPIHIGETKTPWFIETVVPINEITAESDLLVKTLIGIGVIGLLILLIITYIIAQRTSAPIKVLSNIIERLANYDLQFDENSKAVKYLKRKDEIGTITNAISKMQRNFIDLVKNISLSSQQIASSSEELTATSQQSATAAEEVANTIEEIARGASDQAKDTEQAADNINDLGQLIERNQNELGELNKFTDEVLQLKKQGIKNIKDLVEITDLNNNATKEIDSLIKDTDESAGKIYQASQMISSIADQTNLLALNAAIEAARAGESGRGFAVVAEEIRDLAEQADEFTGEITSIINDLKQKIDSAVTTMNEIINLVDNQSSSVESTKVKFNGIAEAIEKTKEAIDVLNESSRMMEDKKVSITEITQNLSAISQENAAGTEEASASVEEQTASMEELANASEALAKLAEEMNIGIAKFKY</sequence>
<keyword evidence="1 2" id="KW-0807">Transducer</keyword>
<name>A0A8J8SBP9_9FIRM</name>
<dbReference type="RefSeq" id="WP_212692814.1">
    <property type="nucleotide sequence ID" value="NZ_CP058561.1"/>
</dbReference>
<dbReference type="CDD" id="cd12913">
    <property type="entry name" value="PDC1_MCP_like"/>
    <property type="match status" value="1"/>
</dbReference>
<dbReference type="Proteomes" id="UP000677305">
    <property type="component" value="Chromosome"/>
</dbReference>
<dbReference type="SMART" id="SM00283">
    <property type="entry name" value="MA"/>
    <property type="match status" value="1"/>
</dbReference>
<feature type="coiled-coil region" evidence="3">
    <location>
        <begin position="464"/>
        <end position="512"/>
    </location>
</feature>
<dbReference type="Pfam" id="PF22673">
    <property type="entry name" value="MCP-like_PDC_1"/>
    <property type="match status" value="1"/>
</dbReference>
<dbReference type="Gene3D" id="1.10.287.950">
    <property type="entry name" value="Methyl-accepting chemotaxis protein"/>
    <property type="match status" value="1"/>
</dbReference>
<evidence type="ECO:0000313" key="7">
    <source>
        <dbReference type="Proteomes" id="UP000677305"/>
    </source>
</evidence>
<evidence type="ECO:0000256" key="3">
    <source>
        <dbReference type="SAM" id="Coils"/>
    </source>
</evidence>
<feature type="domain" description="Methyl-accepting transducer" evidence="5">
    <location>
        <begin position="418"/>
        <end position="675"/>
    </location>
</feature>
<keyword evidence="3" id="KW-0175">Coiled coil</keyword>
<dbReference type="EMBL" id="CP058561">
    <property type="protein sequence ID" value="QUH28586.1"/>
    <property type="molecule type" value="Genomic_DNA"/>
</dbReference>